<feature type="domain" description="DUF5655" evidence="1">
    <location>
        <begin position="90"/>
        <end position="194"/>
    </location>
</feature>
<evidence type="ECO:0000313" key="2">
    <source>
        <dbReference type="EMBL" id="OBX79702.1"/>
    </source>
</evidence>
<sequence length="196" mass="22753">MFIAPSFTQFQKQSTNFKDLAIELWELKRFAQDIIVLNPIHKTKHAPSLKQINLAPIVSDVPIPTGHDQRTTNTLTKITQEIIVYDEAYHLSDKSDDTQELYDTFKDAILNLSGDITVDYKKHYIAFKKKRNLVDIRVQKKSLKMWINKRFGELDDPKHLARNVAEVGHWGNGDYEIIVHDSKDLEYIMSLVKQTL</sequence>
<reference evidence="2 3" key="1">
    <citation type="submission" date="2016-06" db="EMBL/GenBank/DDBJ databases">
        <title>Draft genome of Moraxella atlantae CCUG 66109.</title>
        <authorList>
            <person name="Salva-Serra F."/>
            <person name="Engstrom-Jakobsson H."/>
            <person name="Thorell K."/>
            <person name="Gonzales-Siles L."/>
            <person name="Karlsson R."/>
            <person name="Boulund F."/>
            <person name="Engstrand L."/>
            <person name="Kristiansson E."/>
            <person name="Moore E."/>
        </authorList>
    </citation>
    <scope>NUCLEOTIDE SEQUENCE [LARGE SCALE GENOMIC DNA]</scope>
    <source>
        <strain evidence="2 3">CCUG 66109</strain>
    </source>
</reference>
<evidence type="ECO:0000313" key="3">
    <source>
        <dbReference type="Proteomes" id="UP000092508"/>
    </source>
</evidence>
<protein>
    <recommendedName>
        <fullName evidence="1">DUF5655 domain-containing protein</fullName>
    </recommendedName>
</protein>
<organism evidence="2 3">
    <name type="scientific">Faucicola atlantae</name>
    <dbReference type="NCBI Taxonomy" id="34059"/>
    <lineage>
        <taxon>Bacteria</taxon>
        <taxon>Pseudomonadati</taxon>
        <taxon>Pseudomonadota</taxon>
        <taxon>Gammaproteobacteria</taxon>
        <taxon>Moraxellales</taxon>
        <taxon>Moraxellaceae</taxon>
        <taxon>Faucicola</taxon>
    </lineage>
</organism>
<dbReference type="STRING" id="34059.A9308_05595"/>
<comment type="caution">
    <text evidence="2">The sequence shown here is derived from an EMBL/GenBank/DDBJ whole genome shotgun (WGS) entry which is preliminary data.</text>
</comment>
<accession>A0A1B8QDJ4</accession>
<dbReference type="AlphaFoldDB" id="A0A1B8QDJ4"/>
<dbReference type="Proteomes" id="UP000092508">
    <property type="component" value="Unassembled WGS sequence"/>
</dbReference>
<dbReference type="InterPro" id="IPR043714">
    <property type="entry name" value="DUF5655"/>
</dbReference>
<proteinExistence type="predicted"/>
<dbReference type="EMBL" id="LZMZ01000011">
    <property type="protein sequence ID" value="OBX79702.1"/>
    <property type="molecule type" value="Genomic_DNA"/>
</dbReference>
<gene>
    <name evidence="2" type="ORF">A9308_05595</name>
</gene>
<dbReference type="RefSeq" id="WP_067235890.1">
    <property type="nucleotide sequence ID" value="NZ_LZMZ01000011.1"/>
</dbReference>
<dbReference type="Pfam" id="PF18899">
    <property type="entry name" value="DUF5655"/>
    <property type="match status" value="1"/>
</dbReference>
<dbReference type="OrthoDB" id="9798761at2"/>
<evidence type="ECO:0000259" key="1">
    <source>
        <dbReference type="Pfam" id="PF18899"/>
    </source>
</evidence>
<name>A0A1B8QDJ4_9GAMM</name>